<keyword evidence="2" id="KW-0540">Nuclease</keyword>
<dbReference type="InterPro" id="IPR016071">
    <property type="entry name" value="Staphylococal_nuclease_OB-fold"/>
</dbReference>
<gene>
    <name evidence="2" type="ORF">SAMN02745911_1255</name>
</gene>
<evidence type="ECO:0000313" key="2">
    <source>
        <dbReference type="EMBL" id="SHI96474.1"/>
    </source>
</evidence>
<keyword evidence="2" id="KW-0378">Hydrolase</keyword>
<dbReference type="Proteomes" id="UP000184290">
    <property type="component" value="Unassembled WGS sequence"/>
</dbReference>
<dbReference type="SUPFAM" id="SSF50199">
    <property type="entry name" value="Staphylococcal nuclease"/>
    <property type="match status" value="1"/>
</dbReference>
<dbReference type="GO" id="GO:0004519">
    <property type="term" value="F:endonuclease activity"/>
    <property type="evidence" value="ECO:0007669"/>
    <property type="project" value="UniProtKB-KW"/>
</dbReference>
<keyword evidence="2" id="KW-0255">Endonuclease</keyword>
<reference evidence="2 3" key="1">
    <citation type="submission" date="2016-11" db="EMBL/GenBank/DDBJ databases">
        <authorList>
            <person name="Varghese N."/>
            <person name="Submissions S."/>
        </authorList>
    </citation>
    <scope>NUCLEOTIDE SEQUENCE [LARGE SCALE GENOMIC DNA]</scope>
    <source>
        <strain evidence="2 3">DSM 21988</strain>
    </source>
</reference>
<dbReference type="InterPro" id="IPR035437">
    <property type="entry name" value="SNase_OB-fold_sf"/>
</dbReference>
<name>A0ABY1IBT2_9HYPH</name>
<organism evidence="2 3">
    <name type="scientific">Aureimonas altamirensis DSM 21988</name>
    <dbReference type="NCBI Taxonomy" id="1121026"/>
    <lineage>
        <taxon>Bacteria</taxon>
        <taxon>Pseudomonadati</taxon>
        <taxon>Pseudomonadota</taxon>
        <taxon>Alphaproteobacteria</taxon>
        <taxon>Hyphomicrobiales</taxon>
        <taxon>Aurantimonadaceae</taxon>
        <taxon>Aureimonas</taxon>
    </lineage>
</organism>
<sequence length="201" mass="22375">MTVIDGDTIAVEGTTERIRLYGIDAPEGQQTCEMAAGQRYLCGSNSAQFLADLVGRNGRVACIEDTRDRYGRIVAECTMPDGTVINEAMVRGGWAVHYTRYSDGRYQAAEDHARENKLGMWAGEFITPERWRRGDRLPSEPSVGNDDGDCQIKGNISRSGRIYHMPESRAYSNVKIDLDAGERWFCTEDEALAAGWRAVRG</sequence>
<feature type="domain" description="TNase-like" evidence="1">
    <location>
        <begin position="1"/>
        <end position="123"/>
    </location>
</feature>
<evidence type="ECO:0000259" key="1">
    <source>
        <dbReference type="PROSITE" id="PS50830"/>
    </source>
</evidence>
<dbReference type="PANTHER" id="PTHR12302:SF26">
    <property type="entry name" value="BLR1266 PROTEIN"/>
    <property type="match status" value="1"/>
</dbReference>
<dbReference type="EMBL" id="FQZC01000002">
    <property type="protein sequence ID" value="SHI96474.1"/>
    <property type="molecule type" value="Genomic_DNA"/>
</dbReference>
<evidence type="ECO:0000313" key="3">
    <source>
        <dbReference type="Proteomes" id="UP000184290"/>
    </source>
</evidence>
<protein>
    <submittedName>
        <fullName evidence="2">Endonuclease YncB, thermonuclease family</fullName>
    </submittedName>
</protein>
<dbReference type="PROSITE" id="PS50830">
    <property type="entry name" value="TNASE_3"/>
    <property type="match status" value="1"/>
</dbReference>
<dbReference type="Pfam" id="PF00565">
    <property type="entry name" value="SNase"/>
    <property type="match status" value="1"/>
</dbReference>
<dbReference type="SMART" id="SM00318">
    <property type="entry name" value="SNc"/>
    <property type="match status" value="1"/>
</dbReference>
<proteinExistence type="predicted"/>
<comment type="caution">
    <text evidence="2">The sequence shown here is derived from an EMBL/GenBank/DDBJ whole genome shotgun (WGS) entry which is preliminary data.</text>
</comment>
<keyword evidence="3" id="KW-1185">Reference proteome</keyword>
<accession>A0ABY1IBT2</accession>
<dbReference type="PANTHER" id="PTHR12302">
    <property type="entry name" value="EBNA2 BINDING PROTEIN P100"/>
    <property type="match status" value="1"/>
</dbReference>
<dbReference type="Gene3D" id="2.40.50.90">
    <property type="match status" value="1"/>
</dbReference>